<proteinExistence type="predicted"/>
<name>A0A0E9WXZ0_ANGAN</name>
<evidence type="ECO:0000313" key="1">
    <source>
        <dbReference type="EMBL" id="JAH94293.1"/>
    </source>
</evidence>
<protein>
    <submittedName>
        <fullName evidence="1">Uncharacterized protein</fullName>
    </submittedName>
</protein>
<reference evidence="1" key="1">
    <citation type="submission" date="2014-11" db="EMBL/GenBank/DDBJ databases">
        <authorList>
            <person name="Amaro Gonzalez C."/>
        </authorList>
    </citation>
    <scope>NUCLEOTIDE SEQUENCE</scope>
</reference>
<accession>A0A0E9WXZ0</accession>
<organism evidence="1">
    <name type="scientific">Anguilla anguilla</name>
    <name type="common">European freshwater eel</name>
    <name type="synonym">Muraena anguilla</name>
    <dbReference type="NCBI Taxonomy" id="7936"/>
    <lineage>
        <taxon>Eukaryota</taxon>
        <taxon>Metazoa</taxon>
        <taxon>Chordata</taxon>
        <taxon>Craniata</taxon>
        <taxon>Vertebrata</taxon>
        <taxon>Euteleostomi</taxon>
        <taxon>Actinopterygii</taxon>
        <taxon>Neopterygii</taxon>
        <taxon>Teleostei</taxon>
        <taxon>Anguilliformes</taxon>
        <taxon>Anguillidae</taxon>
        <taxon>Anguilla</taxon>
    </lineage>
</organism>
<sequence length="71" mass="8543">MHLCNVFKNMHLCLKRKVNGWLIVQNEHVQQYGQRLMQTRCKTAQSFYRITHSRTYYASTTIIRTMILPQL</sequence>
<reference evidence="1" key="2">
    <citation type="journal article" date="2015" name="Fish Shellfish Immunol.">
        <title>Early steps in the European eel (Anguilla anguilla)-Vibrio vulnificus interaction in the gills: Role of the RtxA13 toxin.</title>
        <authorList>
            <person name="Callol A."/>
            <person name="Pajuelo D."/>
            <person name="Ebbesson L."/>
            <person name="Teles M."/>
            <person name="MacKenzie S."/>
            <person name="Amaro C."/>
        </authorList>
    </citation>
    <scope>NUCLEOTIDE SEQUENCE</scope>
</reference>
<dbReference type="EMBL" id="GBXM01014284">
    <property type="protein sequence ID" value="JAH94293.1"/>
    <property type="molecule type" value="Transcribed_RNA"/>
</dbReference>
<dbReference type="AlphaFoldDB" id="A0A0E9WXZ0"/>